<dbReference type="Proteomes" id="UP000192997">
    <property type="component" value="Unassembled WGS sequence"/>
</dbReference>
<evidence type="ECO:0000259" key="1">
    <source>
        <dbReference type="Pfam" id="PF21979"/>
    </source>
</evidence>
<dbReference type="AlphaFoldDB" id="A0A1X4GIS0"/>
<name>A0A1X4GIS0_9CYAN</name>
<evidence type="ECO:0000313" key="3">
    <source>
        <dbReference type="Proteomes" id="UP000192997"/>
    </source>
</evidence>
<feature type="domain" description="Hfq-related" evidence="1">
    <location>
        <begin position="10"/>
        <end position="69"/>
    </location>
</feature>
<dbReference type="InterPro" id="IPR010920">
    <property type="entry name" value="LSM_dom_sf"/>
</dbReference>
<reference evidence="3" key="1">
    <citation type="submission" date="2017-04" db="EMBL/GenBank/DDBJ databases">
        <authorList>
            <person name="Abreu V.A."/>
            <person name="Popin R.V."/>
            <person name="Rigonato J."/>
            <person name="Andreote A.P."/>
            <person name="Schaker P.C."/>
            <person name="Hoff-Risseti C."/>
            <person name="Alvarenga D.O."/>
            <person name="Varani A.M."/>
            <person name="Fiore M.F."/>
        </authorList>
    </citation>
    <scope>NUCLEOTIDE SEQUENCE [LARGE SCALE GENOMIC DNA]</scope>
    <source>
        <strain evidence="3">CENA303</strain>
    </source>
</reference>
<protein>
    <recommendedName>
        <fullName evidence="1">Hfq-related domain-containing protein</fullName>
    </recommendedName>
</protein>
<evidence type="ECO:0000313" key="2">
    <source>
        <dbReference type="EMBL" id="OSO97028.1"/>
    </source>
</evidence>
<dbReference type="Gene3D" id="2.30.30.100">
    <property type="match status" value="1"/>
</dbReference>
<comment type="caution">
    <text evidence="2">The sequence shown here is derived from an EMBL/GenBank/DDBJ whole genome shotgun (WGS) entry which is preliminary data.</text>
</comment>
<dbReference type="NCBIfam" id="NF047718">
    <property type="entry name" value="Hfq_rel_Cyano"/>
    <property type="match status" value="1"/>
</dbReference>
<dbReference type="InterPro" id="IPR053840">
    <property type="entry name" value="Hfq_1"/>
</dbReference>
<gene>
    <name evidence="2" type="ORF">B7O87_01875</name>
</gene>
<accession>A0A1X4GIS0</accession>
<dbReference type="Pfam" id="PF21979">
    <property type="entry name" value="Hfq_1"/>
    <property type="match status" value="1"/>
</dbReference>
<sequence length="78" mass="8959">MPPIEFDTTLPSIRQIQNWIKQKTTVQFKLTTGDTITARIFWQDVNCICVVDSQDDHITINRLAIAYLKVSHDSNPLT</sequence>
<proteinExistence type="predicted"/>
<dbReference type="EMBL" id="NBYN01000006">
    <property type="protein sequence ID" value="OSO97028.1"/>
    <property type="molecule type" value="Genomic_DNA"/>
</dbReference>
<organism evidence="2 3">
    <name type="scientific">Cylindrospermopsis raciborskii CENA303</name>
    <dbReference type="NCBI Taxonomy" id="1170769"/>
    <lineage>
        <taxon>Bacteria</taxon>
        <taxon>Bacillati</taxon>
        <taxon>Cyanobacteriota</taxon>
        <taxon>Cyanophyceae</taxon>
        <taxon>Nostocales</taxon>
        <taxon>Aphanizomenonaceae</taxon>
        <taxon>Cylindrospermopsis</taxon>
    </lineage>
</organism>
<dbReference type="RefSeq" id="WP_009341553.1">
    <property type="nucleotide sequence ID" value="NZ_NBYN01000006.1"/>
</dbReference>
<dbReference type="SUPFAM" id="SSF50182">
    <property type="entry name" value="Sm-like ribonucleoproteins"/>
    <property type="match status" value="1"/>
</dbReference>